<dbReference type="RefSeq" id="WP_260216397.1">
    <property type="nucleotide sequence ID" value="NZ_JAJAGO010000002.1"/>
</dbReference>
<feature type="region of interest" description="Disordered" evidence="5">
    <location>
        <begin position="247"/>
        <end position="305"/>
    </location>
</feature>
<dbReference type="Pfam" id="PF00486">
    <property type="entry name" value="Trans_reg_C"/>
    <property type="match status" value="1"/>
</dbReference>
<dbReference type="InterPro" id="IPR058852">
    <property type="entry name" value="HTH_77"/>
</dbReference>
<dbReference type="Gene3D" id="3.40.50.300">
    <property type="entry name" value="P-loop containing nucleotide triphosphate hydrolases"/>
    <property type="match status" value="1"/>
</dbReference>
<dbReference type="PANTHER" id="PTHR47691">
    <property type="entry name" value="REGULATOR-RELATED"/>
    <property type="match status" value="1"/>
</dbReference>
<dbReference type="Pfam" id="PF13401">
    <property type="entry name" value="AAA_22"/>
    <property type="match status" value="1"/>
</dbReference>
<proteinExistence type="inferred from homology"/>
<dbReference type="InterPro" id="IPR011990">
    <property type="entry name" value="TPR-like_helical_dom_sf"/>
</dbReference>
<gene>
    <name evidence="7" type="ORF">LHJ74_05675</name>
</gene>
<evidence type="ECO:0000313" key="8">
    <source>
        <dbReference type="Proteomes" id="UP001156389"/>
    </source>
</evidence>
<feature type="compositionally biased region" description="Low complexity" evidence="5">
    <location>
        <begin position="271"/>
        <end position="290"/>
    </location>
</feature>
<evidence type="ECO:0000256" key="3">
    <source>
        <dbReference type="ARBA" id="ARBA00023125"/>
    </source>
</evidence>
<evidence type="ECO:0000256" key="2">
    <source>
        <dbReference type="ARBA" id="ARBA00023012"/>
    </source>
</evidence>
<evidence type="ECO:0000256" key="1">
    <source>
        <dbReference type="ARBA" id="ARBA00005820"/>
    </source>
</evidence>
<dbReference type="InterPro" id="IPR036388">
    <property type="entry name" value="WH-like_DNA-bd_sf"/>
</dbReference>
<comment type="caution">
    <text evidence="7">The sequence shown here is derived from an EMBL/GenBank/DDBJ whole genome shotgun (WGS) entry which is preliminary data.</text>
</comment>
<reference evidence="7 8" key="1">
    <citation type="submission" date="2021-10" db="EMBL/GenBank/DDBJ databases">
        <title>Streptomyces gossypii sp. nov., isolated from soil collected from cotton field.</title>
        <authorList>
            <person name="Ge X."/>
            <person name="Chen X."/>
            <person name="Liu W."/>
        </authorList>
    </citation>
    <scope>NUCLEOTIDE SEQUENCE [LARGE SCALE GENOMIC DNA]</scope>
    <source>
        <strain evidence="7 8">N2-109</strain>
    </source>
</reference>
<dbReference type="EMBL" id="JAJAGO010000002">
    <property type="protein sequence ID" value="MCT2589424.1"/>
    <property type="molecule type" value="Genomic_DNA"/>
</dbReference>
<dbReference type="Gene3D" id="1.25.40.10">
    <property type="entry name" value="Tetratricopeptide repeat domain"/>
    <property type="match status" value="3"/>
</dbReference>
<accession>A0ABT2JNG8</accession>
<dbReference type="PRINTS" id="PR00364">
    <property type="entry name" value="DISEASERSIST"/>
</dbReference>
<keyword evidence="8" id="KW-1185">Reference proteome</keyword>
<dbReference type="SUPFAM" id="SSF52540">
    <property type="entry name" value="P-loop containing nucleoside triphosphate hydrolases"/>
    <property type="match status" value="1"/>
</dbReference>
<dbReference type="SMART" id="SM01043">
    <property type="entry name" value="BTAD"/>
    <property type="match status" value="1"/>
</dbReference>
<dbReference type="Pfam" id="PF03704">
    <property type="entry name" value="BTAD"/>
    <property type="match status" value="1"/>
</dbReference>
<evidence type="ECO:0000313" key="7">
    <source>
        <dbReference type="EMBL" id="MCT2589424.1"/>
    </source>
</evidence>
<keyword evidence="2" id="KW-0902">Two-component regulatory system</keyword>
<dbReference type="SUPFAM" id="SSF48452">
    <property type="entry name" value="TPR-like"/>
    <property type="match status" value="3"/>
</dbReference>
<dbReference type="CDD" id="cd15831">
    <property type="entry name" value="BTAD"/>
    <property type="match status" value="1"/>
</dbReference>
<evidence type="ECO:0000256" key="4">
    <source>
        <dbReference type="PROSITE-ProRule" id="PRU01091"/>
    </source>
</evidence>
<feature type="domain" description="OmpR/PhoB-type" evidence="6">
    <location>
        <begin position="1"/>
        <end position="96"/>
    </location>
</feature>
<protein>
    <submittedName>
        <fullName evidence="7">AAA family ATPase</fullName>
    </submittedName>
</protein>
<keyword evidence="3 4" id="KW-0238">DNA-binding</keyword>
<dbReference type="SUPFAM" id="SSF46894">
    <property type="entry name" value="C-terminal effector domain of the bipartite response regulators"/>
    <property type="match status" value="1"/>
</dbReference>
<feature type="DNA-binding region" description="OmpR/PhoB-type" evidence="4">
    <location>
        <begin position="1"/>
        <end position="96"/>
    </location>
</feature>
<dbReference type="InterPro" id="IPR005158">
    <property type="entry name" value="BTAD"/>
</dbReference>
<dbReference type="InterPro" id="IPR016032">
    <property type="entry name" value="Sig_transdc_resp-reg_C-effctor"/>
</dbReference>
<dbReference type="Proteomes" id="UP001156389">
    <property type="component" value="Unassembled WGS sequence"/>
</dbReference>
<organism evidence="7 8">
    <name type="scientific">Streptomyces gossypii</name>
    <dbReference type="NCBI Taxonomy" id="2883101"/>
    <lineage>
        <taxon>Bacteria</taxon>
        <taxon>Bacillati</taxon>
        <taxon>Actinomycetota</taxon>
        <taxon>Actinomycetes</taxon>
        <taxon>Kitasatosporales</taxon>
        <taxon>Streptomycetaceae</taxon>
        <taxon>Streptomyces</taxon>
    </lineage>
</organism>
<dbReference type="Pfam" id="PF25872">
    <property type="entry name" value="HTH_77"/>
    <property type="match status" value="1"/>
</dbReference>
<comment type="similarity">
    <text evidence="1">Belongs to the AfsR/DnrI/RedD regulatory family.</text>
</comment>
<sequence>MRFGVLGPVGVWTADGQPVTIPELKVRALLASLLVEEGRPVSAHRLIDDLWGERPPSNPTRALQAKASQLRRALEEAEPGGRGLVVSQAPGYLLAAAPGTVDSGRFAELTARARAGTDPAVRAALLADALALWRGPAFADFAGEPFARAAADRLEEERLGALEDHAEARLRLGEHGALAGALAELITRHPLRERLRSVQLRALYRAGRQSEALAGYEELRARLAEDLGLDPSPELVTLQRAILAQDPTLDADAATEAGARPGTDTEPGTEADAASAPQSAVPASATRPAAAPAPLPAPARATRPVHRLPAPLTELVGRAEAVVEVRKLVETRRLVTLTGPGGVGKTRLATAAADELTGTFPDGVWLIELAGLGGEHAGLAELAEVVCAALGVRDDGAWGVLPQDEQPEVADRLAEALRETRLLLVLDNCEHLVEQAASLVELLLRSAPGLHILTTSQEALALAGETLWSVPPLAPDSAVELFLARAAASPGFTADADGAETVRAVCRRLDGIPLALELAATRVRALGIRELLTRLDDRFRLPGQGQRGAPARQQTLRAMIDWSWELLGEPERTVLRRLAVHAEGCTLQAAEAVCAGGGLAAHDVPDLLVRLVDRSLVVAVSGPHPGDGPRYRLLESVAAYCTDRMREAGELETVRARHLAHHVAFAERAEPALRGPDQHLWLERLDAEAANLRAALDTAVRGADASAALRLVAALSWYWGLRGRLGEARRSLTAALSLDTGAAAAGTEGADTPARTQLRARVGAWHTGISILAGDGADRPGRIEAALAPYEELDDPAGLAQARWFLSHALCGTGGLLEGERLTALALDDFRTLGDRWGTAAALSDRSIQRLLRGDLDGAGRDGTRSAELFREAGDESGRLWTVYPLASLAEIRGDYEHAERLYREGLRKAEHLRLSTLAVDLLSGLGRIALLTGDHDAAREHHEHARRLASEQGFRAGEFNALLGLGLGARREGLLDLAEEHLRGVLEWHRRIGLDDANALVLAELGFVAEQRGDAVAARDRQLAGLAAARTTGDPRALALALEGLAGAEALGGRPRTAALLLGSATAARAAAGAPRPAAERGDADRATVAAQAALGDAAFTAEFTRGQALPPEAALTATGVATPNVTAADA</sequence>
<dbReference type="SMART" id="SM00862">
    <property type="entry name" value="Trans_reg_C"/>
    <property type="match status" value="1"/>
</dbReference>
<dbReference type="PANTHER" id="PTHR47691:SF3">
    <property type="entry name" value="HTH-TYPE TRANSCRIPTIONAL REGULATOR RV0890C-RELATED"/>
    <property type="match status" value="1"/>
</dbReference>
<evidence type="ECO:0000259" key="6">
    <source>
        <dbReference type="PROSITE" id="PS51755"/>
    </source>
</evidence>
<evidence type="ECO:0000256" key="5">
    <source>
        <dbReference type="SAM" id="MobiDB-lite"/>
    </source>
</evidence>
<dbReference type="InterPro" id="IPR001867">
    <property type="entry name" value="OmpR/PhoB-type_DNA-bd"/>
</dbReference>
<dbReference type="PROSITE" id="PS51755">
    <property type="entry name" value="OMPR_PHOB"/>
    <property type="match status" value="1"/>
</dbReference>
<dbReference type="InterPro" id="IPR049945">
    <property type="entry name" value="AAA_22"/>
</dbReference>
<name>A0ABT2JNG8_9ACTN</name>
<dbReference type="InterPro" id="IPR027417">
    <property type="entry name" value="P-loop_NTPase"/>
</dbReference>
<dbReference type="Gene3D" id="1.10.10.10">
    <property type="entry name" value="Winged helix-like DNA-binding domain superfamily/Winged helix DNA-binding domain"/>
    <property type="match status" value="1"/>
</dbReference>